<sequence length="458" mass="47175">MITDLRAGPPAPSTSPDAEFRLLLAAAAVSKLGTAVSSLALPLVAVLALHCSAGQVGLLAMLSTVAFLLIGLPAGAWVDRLPKRPVMIAADLVRAVLFGSVPAAWLLGCLTFTQLALVVLLSGAATVFFDVAALSNLPAVVGRADLTRANGHMVTMDAVTQVGGRGAGGFLVALVSAPMAVLLDAVSYLGSAALLLRIRRPEPAASPGPAGGTGRGLAGEIRDGLRFVLGDPLLRPIALAGACTNLSIQLCQTVLPVLFTRSLHLPDYMLGLFFALGGVGVFLGSLLARPLARRLGAGRVLWLMGLAVAPLGVLVALADRGPLLWCAAGAWLLTTLKVGIDNVIKVSFRQHTTPDHLLGRMNATMRFLLTGALTLGAALAGLLATVASLRAALWAGALGLAVVWVPIYRSPLRGMRDLPGTAASSTASRSMPRSFGSMGGPPHRAANDQGPWYRGGTY</sequence>
<feature type="transmembrane region" description="Helical" evidence="7">
    <location>
        <begin position="115"/>
        <end position="134"/>
    </location>
</feature>
<evidence type="ECO:0000313" key="8">
    <source>
        <dbReference type="EMBL" id="RKN71453.1"/>
    </source>
</evidence>
<feature type="transmembrane region" description="Helical" evidence="7">
    <location>
        <begin position="56"/>
        <end position="74"/>
    </location>
</feature>
<keyword evidence="4 7" id="KW-1133">Transmembrane helix</keyword>
<keyword evidence="5 7" id="KW-0472">Membrane</keyword>
<accession>A0A3B0BDY7</accession>
<name>A0A3B0BDY7_9ACTN</name>
<feature type="compositionally biased region" description="Polar residues" evidence="6">
    <location>
        <begin position="422"/>
        <end position="431"/>
    </location>
</feature>
<comment type="subcellular location">
    <subcellularLocation>
        <location evidence="1">Cell membrane</location>
        <topology evidence="1">Multi-pass membrane protein</topology>
    </subcellularLocation>
</comment>
<dbReference type="PANTHER" id="PTHR23513">
    <property type="entry name" value="INTEGRAL MEMBRANE EFFLUX PROTEIN-RELATED"/>
    <property type="match status" value="1"/>
</dbReference>
<organism evidence="8 9">
    <name type="scientific">Streptomyces klenkii</name>
    <dbReference type="NCBI Taxonomy" id="1420899"/>
    <lineage>
        <taxon>Bacteria</taxon>
        <taxon>Bacillati</taxon>
        <taxon>Actinomycetota</taxon>
        <taxon>Actinomycetes</taxon>
        <taxon>Kitasatosporales</taxon>
        <taxon>Streptomycetaceae</taxon>
        <taxon>Streptomyces</taxon>
    </lineage>
</organism>
<evidence type="ECO:0000256" key="5">
    <source>
        <dbReference type="ARBA" id="ARBA00023136"/>
    </source>
</evidence>
<keyword evidence="9" id="KW-1185">Reference proteome</keyword>
<dbReference type="CDD" id="cd06173">
    <property type="entry name" value="MFS_MefA_like"/>
    <property type="match status" value="1"/>
</dbReference>
<protein>
    <submittedName>
        <fullName evidence="8">MFS transporter</fullName>
    </submittedName>
</protein>
<dbReference type="GO" id="GO:0005886">
    <property type="term" value="C:plasma membrane"/>
    <property type="evidence" value="ECO:0007669"/>
    <property type="project" value="UniProtKB-SubCell"/>
</dbReference>
<keyword evidence="2" id="KW-1003">Cell membrane</keyword>
<feature type="region of interest" description="Disordered" evidence="6">
    <location>
        <begin position="419"/>
        <end position="458"/>
    </location>
</feature>
<feature type="transmembrane region" description="Helical" evidence="7">
    <location>
        <begin position="391"/>
        <end position="408"/>
    </location>
</feature>
<gene>
    <name evidence="8" type="ORF">D7231_15620</name>
</gene>
<dbReference type="SUPFAM" id="SSF103473">
    <property type="entry name" value="MFS general substrate transporter"/>
    <property type="match status" value="1"/>
</dbReference>
<evidence type="ECO:0000256" key="6">
    <source>
        <dbReference type="SAM" id="MobiDB-lite"/>
    </source>
</evidence>
<feature type="transmembrane region" description="Helical" evidence="7">
    <location>
        <begin position="268"/>
        <end position="288"/>
    </location>
</feature>
<reference evidence="8 9" key="1">
    <citation type="journal article" date="2015" name="Antonie Van Leeuwenhoek">
        <title>Streptomyces klenkii sp. nov., isolated from deep marine sediment.</title>
        <authorList>
            <person name="Veyisoglu A."/>
            <person name="Sahin N."/>
        </authorList>
    </citation>
    <scope>NUCLEOTIDE SEQUENCE [LARGE SCALE GENOMIC DNA]</scope>
    <source>
        <strain evidence="8 9">KCTC 29202</strain>
    </source>
</reference>
<feature type="transmembrane region" description="Helical" evidence="7">
    <location>
        <begin position="170"/>
        <end position="196"/>
    </location>
</feature>
<evidence type="ECO:0000256" key="4">
    <source>
        <dbReference type="ARBA" id="ARBA00022989"/>
    </source>
</evidence>
<dbReference type="Gene3D" id="1.20.1250.20">
    <property type="entry name" value="MFS general substrate transporter like domains"/>
    <property type="match status" value="1"/>
</dbReference>
<dbReference type="Proteomes" id="UP000270343">
    <property type="component" value="Unassembled WGS sequence"/>
</dbReference>
<evidence type="ECO:0000256" key="3">
    <source>
        <dbReference type="ARBA" id="ARBA00022692"/>
    </source>
</evidence>
<feature type="transmembrane region" description="Helical" evidence="7">
    <location>
        <begin position="300"/>
        <end position="318"/>
    </location>
</feature>
<evidence type="ECO:0000313" key="9">
    <source>
        <dbReference type="Proteomes" id="UP000270343"/>
    </source>
</evidence>
<keyword evidence="3 7" id="KW-0812">Transmembrane</keyword>
<feature type="transmembrane region" description="Helical" evidence="7">
    <location>
        <begin position="20"/>
        <end position="49"/>
    </location>
</feature>
<evidence type="ECO:0000256" key="2">
    <source>
        <dbReference type="ARBA" id="ARBA00022475"/>
    </source>
</evidence>
<proteinExistence type="predicted"/>
<feature type="transmembrane region" description="Helical" evidence="7">
    <location>
        <begin position="365"/>
        <end position="385"/>
    </location>
</feature>
<dbReference type="AlphaFoldDB" id="A0A3B0BDY7"/>
<dbReference type="RefSeq" id="WP_120756066.1">
    <property type="nucleotide sequence ID" value="NZ_RBAM01000006.1"/>
</dbReference>
<feature type="transmembrane region" description="Helical" evidence="7">
    <location>
        <begin position="86"/>
        <end position="108"/>
    </location>
</feature>
<dbReference type="InterPro" id="IPR011701">
    <property type="entry name" value="MFS"/>
</dbReference>
<dbReference type="GO" id="GO:0022857">
    <property type="term" value="F:transmembrane transporter activity"/>
    <property type="evidence" value="ECO:0007669"/>
    <property type="project" value="InterPro"/>
</dbReference>
<dbReference type="EMBL" id="RBAM01000006">
    <property type="protein sequence ID" value="RKN71453.1"/>
    <property type="molecule type" value="Genomic_DNA"/>
</dbReference>
<feature type="transmembrane region" description="Helical" evidence="7">
    <location>
        <begin position="324"/>
        <end position="344"/>
    </location>
</feature>
<evidence type="ECO:0000256" key="7">
    <source>
        <dbReference type="SAM" id="Phobius"/>
    </source>
</evidence>
<evidence type="ECO:0000256" key="1">
    <source>
        <dbReference type="ARBA" id="ARBA00004651"/>
    </source>
</evidence>
<comment type="caution">
    <text evidence="8">The sequence shown here is derived from an EMBL/GenBank/DDBJ whole genome shotgun (WGS) entry which is preliminary data.</text>
</comment>
<dbReference type="InterPro" id="IPR036259">
    <property type="entry name" value="MFS_trans_sf"/>
</dbReference>
<feature type="transmembrane region" description="Helical" evidence="7">
    <location>
        <begin position="232"/>
        <end position="248"/>
    </location>
</feature>
<dbReference type="PANTHER" id="PTHR23513:SF6">
    <property type="entry name" value="MAJOR FACILITATOR SUPERFAMILY ASSOCIATED DOMAIN-CONTAINING PROTEIN"/>
    <property type="match status" value="1"/>
</dbReference>
<dbReference type="Pfam" id="PF07690">
    <property type="entry name" value="MFS_1"/>
    <property type="match status" value="1"/>
</dbReference>
<dbReference type="OrthoDB" id="9815525at2"/>